<comment type="caution">
    <text evidence="1">The sequence shown here is derived from an EMBL/GenBank/DDBJ whole genome shotgun (WGS) entry which is preliminary data.</text>
</comment>
<dbReference type="Proteomes" id="UP001500975">
    <property type="component" value="Unassembled WGS sequence"/>
</dbReference>
<organism evidence="1 2">
    <name type="scientific">Variovorax defluvii</name>
    <dbReference type="NCBI Taxonomy" id="913761"/>
    <lineage>
        <taxon>Bacteria</taxon>
        <taxon>Pseudomonadati</taxon>
        <taxon>Pseudomonadota</taxon>
        <taxon>Betaproteobacteria</taxon>
        <taxon>Burkholderiales</taxon>
        <taxon>Comamonadaceae</taxon>
        <taxon>Variovorax</taxon>
    </lineage>
</organism>
<keyword evidence="2" id="KW-1185">Reference proteome</keyword>
<dbReference type="RefSeq" id="WP_345538070.1">
    <property type="nucleotide sequence ID" value="NZ_BAABGJ010000020.1"/>
</dbReference>
<evidence type="ECO:0000313" key="2">
    <source>
        <dbReference type="Proteomes" id="UP001500975"/>
    </source>
</evidence>
<sequence length="98" mass="11034">MSTRPGLAFTTLTLLDSTPPSQVQEQFCQARKKVGDEAGNRVTSLWSQRRPLQRHFAVPMHLLRADPNPTGEIRRRVGAARDIERDAEQVLSTVKPNK</sequence>
<evidence type="ECO:0000313" key="1">
    <source>
        <dbReference type="EMBL" id="GAA4342316.1"/>
    </source>
</evidence>
<reference evidence="2" key="1">
    <citation type="journal article" date="2019" name="Int. J. Syst. Evol. Microbiol.">
        <title>The Global Catalogue of Microorganisms (GCM) 10K type strain sequencing project: providing services to taxonomists for standard genome sequencing and annotation.</title>
        <authorList>
            <consortium name="The Broad Institute Genomics Platform"/>
            <consortium name="The Broad Institute Genome Sequencing Center for Infectious Disease"/>
            <person name="Wu L."/>
            <person name="Ma J."/>
        </authorList>
    </citation>
    <scope>NUCLEOTIDE SEQUENCE [LARGE SCALE GENOMIC DNA]</scope>
    <source>
        <strain evidence="2">JCM 17804</strain>
    </source>
</reference>
<dbReference type="EMBL" id="BAABGJ010000020">
    <property type="protein sequence ID" value="GAA4342316.1"/>
    <property type="molecule type" value="Genomic_DNA"/>
</dbReference>
<accession>A0ABP8HPL8</accession>
<gene>
    <name evidence="1" type="ORF">GCM10023165_23940</name>
</gene>
<name>A0ABP8HPL8_9BURK</name>
<protein>
    <submittedName>
        <fullName evidence="1">Uncharacterized protein</fullName>
    </submittedName>
</protein>
<proteinExistence type="predicted"/>